<feature type="domain" description="Histidine kinase" evidence="17">
    <location>
        <begin position="426"/>
        <end position="519"/>
    </location>
</feature>
<feature type="domain" description="PAC" evidence="19">
    <location>
        <begin position="242"/>
        <end position="295"/>
    </location>
</feature>
<dbReference type="GO" id="GO:0000155">
    <property type="term" value="F:phosphorelay sensor kinase activity"/>
    <property type="evidence" value="ECO:0007669"/>
    <property type="project" value="InterPro"/>
</dbReference>
<evidence type="ECO:0000256" key="16">
    <source>
        <dbReference type="SAM" id="Coils"/>
    </source>
</evidence>
<evidence type="ECO:0000256" key="14">
    <source>
        <dbReference type="ARBA" id="ARBA00024827"/>
    </source>
</evidence>
<name>A0LKW7_SYNFM</name>
<dbReference type="InParanoid" id="A0LKW7"/>
<keyword evidence="12" id="KW-0902">Two-component regulatory system</keyword>
<dbReference type="InterPro" id="IPR000014">
    <property type="entry name" value="PAS"/>
</dbReference>
<evidence type="ECO:0000256" key="2">
    <source>
        <dbReference type="ARBA" id="ARBA00001966"/>
    </source>
</evidence>
<keyword evidence="13" id="KW-0411">Iron-sulfur</keyword>
<dbReference type="InterPro" id="IPR000700">
    <property type="entry name" value="PAS-assoc_C"/>
</dbReference>
<evidence type="ECO:0000256" key="12">
    <source>
        <dbReference type="ARBA" id="ARBA00023012"/>
    </source>
</evidence>
<dbReference type="KEGG" id="sfu:Sfum_2388"/>
<keyword evidence="7" id="KW-0963">Cytoplasm</keyword>
<dbReference type="SUPFAM" id="SSF55785">
    <property type="entry name" value="PYP-like sensor domain (PAS domain)"/>
    <property type="match status" value="2"/>
</dbReference>
<dbReference type="InterPro" id="IPR050482">
    <property type="entry name" value="Sensor_HK_TwoCompSys"/>
</dbReference>
<dbReference type="InterPro" id="IPR004358">
    <property type="entry name" value="Sig_transdc_His_kin-like_C"/>
</dbReference>
<dbReference type="PROSITE" id="PS50112">
    <property type="entry name" value="PAS"/>
    <property type="match status" value="2"/>
</dbReference>
<dbReference type="InterPro" id="IPR011712">
    <property type="entry name" value="Sig_transdc_His_kin_sub3_dim/P"/>
</dbReference>
<dbReference type="eggNOG" id="COG4585">
    <property type="taxonomic scope" value="Bacteria"/>
</dbReference>
<comment type="subcellular location">
    <subcellularLocation>
        <location evidence="3">Cytoplasm</location>
    </subcellularLocation>
</comment>
<feature type="coiled-coil region" evidence="16">
    <location>
        <begin position="286"/>
        <end position="328"/>
    </location>
</feature>
<keyword evidence="6" id="KW-0004">4Fe-4S</keyword>
<evidence type="ECO:0000256" key="15">
    <source>
        <dbReference type="ARBA" id="ARBA00030800"/>
    </source>
</evidence>
<dbReference type="Proteomes" id="UP000001784">
    <property type="component" value="Chromosome"/>
</dbReference>
<evidence type="ECO:0000256" key="11">
    <source>
        <dbReference type="ARBA" id="ARBA00023004"/>
    </source>
</evidence>
<dbReference type="PROSITE" id="PS50109">
    <property type="entry name" value="HIS_KIN"/>
    <property type="match status" value="1"/>
</dbReference>
<dbReference type="InterPro" id="IPR035965">
    <property type="entry name" value="PAS-like_dom_sf"/>
</dbReference>
<evidence type="ECO:0000259" key="18">
    <source>
        <dbReference type="PROSITE" id="PS50112"/>
    </source>
</evidence>
<evidence type="ECO:0000256" key="5">
    <source>
        <dbReference type="ARBA" id="ARBA00017322"/>
    </source>
</evidence>
<sequence>MQNQKPRAPLSTSRDRLGEFLDSPEERMELLVRIMDALPVSITYVNPRQCYVFSNKTCEKWFGRCLDDIRGRHVSDVLGPELYEEARFGVESALAGKAVSYERSVPFRDGALQRIATSFIPHKDARGELRGFFTLEVDVTYLNECKQTEEKLQTSHQQLLDIIEFLPDATFVIDRERRVIAWNRAIETMTGLRKSEILGRGDFAYAVPFYGRPRPILIDLVMNDRIDLEECYDFIERKGNTVFGEVLVPNAYEGKGAYLWGTASPLFDVKGDIIGAIQSIRDITDRKRARDALLESERQLRNLSAQLLRAHEEERKRIARELHDSTGQSLAALKFYVDNALNMKERGKPDEMANCLDRMVPLIRNAIEEARRIYMGLRPSILDDLGIIATIQWYCREVQKTCPKTNILERIDVQEDKIPEDIKIVIFRLVQESLNNIIKYGKAERVTISLVSTSSAIELIVQDNGVGFDLDAYLHTENRNRGLGLAGMRERMELSGGTFSIQSIIGEGTTIRAVWPVSVRECDARPCRASSYEPP</sequence>
<dbReference type="SUPFAM" id="SSF55874">
    <property type="entry name" value="ATPase domain of HSP90 chaperone/DNA topoisomerase II/histidine kinase"/>
    <property type="match status" value="1"/>
</dbReference>
<organism evidence="20 21">
    <name type="scientific">Syntrophobacter fumaroxidans (strain DSM 10017 / MPOB)</name>
    <dbReference type="NCBI Taxonomy" id="335543"/>
    <lineage>
        <taxon>Bacteria</taxon>
        <taxon>Pseudomonadati</taxon>
        <taxon>Thermodesulfobacteriota</taxon>
        <taxon>Syntrophobacteria</taxon>
        <taxon>Syntrophobacterales</taxon>
        <taxon>Syntrophobacteraceae</taxon>
        <taxon>Syntrophobacter</taxon>
    </lineage>
</organism>
<dbReference type="CDD" id="cd16917">
    <property type="entry name" value="HATPase_UhpB-NarQ-NarX-like"/>
    <property type="match status" value="1"/>
</dbReference>
<feature type="domain" description="PAS" evidence="18">
    <location>
        <begin position="27"/>
        <end position="97"/>
    </location>
</feature>
<dbReference type="Gene3D" id="3.30.565.10">
    <property type="entry name" value="Histidine kinase-like ATPase, C-terminal domain"/>
    <property type="match status" value="1"/>
</dbReference>
<evidence type="ECO:0000256" key="7">
    <source>
        <dbReference type="ARBA" id="ARBA00022490"/>
    </source>
</evidence>
<reference evidence="20 21" key="1">
    <citation type="submission" date="2006-10" db="EMBL/GenBank/DDBJ databases">
        <title>Complete sequence of Syntrophobacter fumaroxidans MPOB.</title>
        <authorList>
            <consortium name="US DOE Joint Genome Institute"/>
            <person name="Copeland A."/>
            <person name="Lucas S."/>
            <person name="Lapidus A."/>
            <person name="Barry K."/>
            <person name="Detter J.C."/>
            <person name="Glavina del Rio T."/>
            <person name="Hammon N."/>
            <person name="Israni S."/>
            <person name="Pitluck S."/>
            <person name="Goltsman E.G."/>
            <person name="Martinez M."/>
            <person name="Schmutz J."/>
            <person name="Larimer F."/>
            <person name="Land M."/>
            <person name="Hauser L."/>
            <person name="Kyrpides N."/>
            <person name="Kim E."/>
            <person name="Boone D.R."/>
            <person name="Brockman F."/>
            <person name="Culley D."/>
            <person name="Ferry J."/>
            <person name="Gunsalus R."/>
            <person name="McInerney M.J."/>
            <person name="Morrison M."/>
            <person name="Plugge C."/>
            <person name="Rohlin L."/>
            <person name="Scholten J."/>
            <person name="Sieber J."/>
            <person name="Stams A.J.M."/>
            <person name="Worm P."/>
            <person name="Henstra A.M."/>
            <person name="Richardson P."/>
        </authorList>
    </citation>
    <scope>NUCLEOTIDE SEQUENCE [LARGE SCALE GENOMIC DNA]</scope>
    <source>
        <strain evidence="21">DSM 10017 / MPOB</strain>
    </source>
</reference>
<evidence type="ECO:0000256" key="1">
    <source>
        <dbReference type="ARBA" id="ARBA00000085"/>
    </source>
</evidence>
<dbReference type="eggNOG" id="COG3829">
    <property type="taxonomic scope" value="Bacteria"/>
</dbReference>
<dbReference type="SMART" id="SM00387">
    <property type="entry name" value="HATPase_c"/>
    <property type="match status" value="1"/>
</dbReference>
<keyword evidence="10 20" id="KW-0418">Kinase</keyword>
<evidence type="ECO:0000256" key="10">
    <source>
        <dbReference type="ARBA" id="ARBA00022777"/>
    </source>
</evidence>
<dbReference type="Pfam" id="PF08448">
    <property type="entry name" value="PAS_4"/>
    <property type="match status" value="2"/>
</dbReference>
<dbReference type="EMBL" id="CP000478">
    <property type="protein sequence ID" value="ABK18069.1"/>
    <property type="molecule type" value="Genomic_DNA"/>
</dbReference>
<protein>
    <recommendedName>
        <fullName evidence="5">Oxygen sensor histidine kinase NreB</fullName>
        <ecNumber evidence="4">2.7.13.3</ecNumber>
    </recommendedName>
    <alternativeName>
        <fullName evidence="15">Nitrogen regulation protein B</fullName>
    </alternativeName>
</protein>
<feature type="domain" description="PAC" evidence="19">
    <location>
        <begin position="99"/>
        <end position="151"/>
    </location>
</feature>
<dbReference type="HOGENOM" id="CLU_000445_114_0_7"/>
<dbReference type="RefSeq" id="WP_011699237.1">
    <property type="nucleotide sequence ID" value="NC_008554.1"/>
</dbReference>
<dbReference type="FunCoup" id="A0LKW7">
    <property type="interactions" value="124"/>
</dbReference>
<keyword evidence="11" id="KW-0408">Iron</keyword>
<dbReference type="CDD" id="cd00130">
    <property type="entry name" value="PAS"/>
    <property type="match status" value="1"/>
</dbReference>
<proteinExistence type="predicted"/>
<evidence type="ECO:0000259" key="17">
    <source>
        <dbReference type="PROSITE" id="PS50109"/>
    </source>
</evidence>
<keyword evidence="9" id="KW-0479">Metal-binding</keyword>
<dbReference type="PANTHER" id="PTHR24421:SF59">
    <property type="entry name" value="OXYGEN SENSOR HISTIDINE KINASE NREB"/>
    <property type="match status" value="1"/>
</dbReference>
<evidence type="ECO:0000313" key="20">
    <source>
        <dbReference type="EMBL" id="ABK18069.1"/>
    </source>
</evidence>
<dbReference type="PROSITE" id="PS50113">
    <property type="entry name" value="PAC"/>
    <property type="match status" value="2"/>
</dbReference>
<dbReference type="Pfam" id="PF07730">
    <property type="entry name" value="HisKA_3"/>
    <property type="match status" value="1"/>
</dbReference>
<keyword evidence="16" id="KW-0175">Coiled coil</keyword>
<dbReference type="GO" id="GO:0051539">
    <property type="term" value="F:4 iron, 4 sulfur cluster binding"/>
    <property type="evidence" value="ECO:0007669"/>
    <property type="project" value="UniProtKB-KW"/>
</dbReference>
<evidence type="ECO:0000313" key="21">
    <source>
        <dbReference type="Proteomes" id="UP000001784"/>
    </source>
</evidence>
<keyword evidence="21" id="KW-1185">Reference proteome</keyword>
<dbReference type="GO" id="GO:0046983">
    <property type="term" value="F:protein dimerization activity"/>
    <property type="evidence" value="ECO:0007669"/>
    <property type="project" value="InterPro"/>
</dbReference>
<dbReference type="GO" id="GO:0016020">
    <property type="term" value="C:membrane"/>
    <property type="evidence" value="ECO:0007669"/>
    <property type="project" value="InterPro"/>
</dbReference>
<evidence type="ECO:0000256" key="9">
    <source>
        <dbReference type="ARBA" id="ARBA00022723"/>
    </source>
</evidence>
<keyword evidence="8" id="KW-0808">Transferase</keyword>
<dbReference type="STRING" id="335543.Sfum_2388"/>
<dbReference type="Gene3D" id="1.20.5.1930">
    <property type="match status" value="1"/>
</dbReference>
<dbReference type="GO" id="GO:0005737">
    <property type="term" value="C:cytoplasm"/>
    <property type="evidence" value="ECO:0007669"/>
    <property type="project" value="UniProtKB-SubCell"/>
</dbReference>
<evidence type="ECO:0000256" key="4">
    <source>
        <dbReference type="ARBA" id="ARBA00012438"/>
    </source>
</evidence>
<dbReference type="PRINTS" id="PR00344">
    <property type="entry name" value="BCTRLSENSOR"/>
</dbReference>
<feature type="domain" description="PAS" evidence="18">
    <location>
        <begin position="155"/>
        <end position="200"/>
    </location>
</feature>
<gene>
    <name evidence="20" type="ordered locus">Sfum_2388</name>
</gene>
<dbReference type="EC" id="2.7.13.3" evidence="4"/>
<dbReference type="NCBIfam" id="TIGR00229">
    <property type="entry name" value="sensory_box"/>
    <property type="match status" value="2"/>
</dbReference>
<evidence type="ECO:0000256" key="13">
    <source>
        <dbReference type="ARBA" id="ARBA00023014"/>
    </source>
</evidence>
<comment type="function">
    <text evidence="14">Member of the two-component regulatory system NreB/NreC involved in the control of dissimilatory nitrate/nitrite reduction in response to oxygen. NreB functions as a direct oxygen sensor histidine kinase which is autophosphorylated, in the absence of oxygen, probably at the conserved histidine residue, and transfers its phosphate group probably to a conserved aspartate residue of NreC. NreB/NreC activates the expression of the nitrate (narGHJI) and nitrite (nir) reductase operons, as well as the putative nitrate transporter gene narT.</text>
</comment>
<dbReference type="InterPro" id="IPR003594">
    <property type="entry name" value="HATPase_dom"/>
</dbReference>
<accession>A0LKW7</accession>
<dbReference type="AlphaFoldDB" id="A0LKW7"/>
<dbReference type="InterPro" id="IPR005467">
    <property type="entry name" value="His_kinase_dom"/>
</dbReference>
<dbReference type="InterPro" id="IPR036890">
    <property type="entry name" value="HATPase_C_sf"/>
</dbReference>
<dbReference type="Gene3D" id="3.30.450.20">
    <property type="entry name" value="PAS domain"/>
    <property type="match status" value="2"/>
</dbReference>
<evidence type="ECO:0000256" key="6">
    <source>
        <dbReference type="ARBA" id="ARBA00022485"/>
    </source>
</evidence>
<dbReference type="PANTHER" id="PTHR24421">
    <property type="entry name" value="NITRATE/NITRITE SENSOR PROTEIN NARX-RELATED"/>
    <property type="match status" value="1"/>
</dbReference>
<dbReference type="Pfam" id="PF02518">
    <property type="entry name" value="HATPase_c"/>
    <property type="match status" value="1"/>
</dbReference>
<dbReference type="InterPro" id="IPR013656">
    <property type="entry name" value="PAS_4"/>
</dbReference>
<comment type="catalytic activity">
    <reaction evidence="1">
        <text>ATP + protein L-histidine = ADP + protein N-phospho-L-histidine.</text>
        <dbReference type="EC" id="2.7.13.3"/>
    </reaction>
</comment>
<evidence type="ECO:0000256" key="3">
    <source>
        <dbReference type="ARBA" id="ARBA00004496"/>
    </source>
</evidence>
<comment type="cofactor">
    <cofactor evidence="2">
        <name>[4Fe-4S] cluster</name>
        <dbReference type="ChEBI" id="CHEBI:49883"/>
    </cofactor>
</comment>
<evidence type="ECO:0000256" key="8">
    <source>
        <dbReference type="ARBA" id="ARBA00022679"/>
    </source>
</evidence>
<dbReference type="GO" id="GO:0046872">
    <property type="term" value="F:metal ion binding"/>
    <property type="evidence" value="ECO:0007669"/>
    <property type="project" value="UniProtKB-KW"/>
</dbReference>
<dbReference type="SMART" id="SM00091">
    <property type="entry name" value="PAS"/>
    <property type="match status" value="2"/>
</dbReference>
<evidence type="ECO:0000259" key="19">
    <source>
        <dbReference type="PROSITE" id="PS50113"/>
    </source>
</evidence>